<protein>
    <submittedName>
        <fullName evidence="2">Type-F conjugative transfer system pilin assembly protein TrbC</fullName>
    </submittedName>
</protein>
<dbReference type="EMBL" id="CP080034">
    <property type="protein sequence ID" value="QYC09666.1"/>
    <property type="molecule type" value="Genomic_DNA"/>
</dbReference>
<accession>A0ABX8TER8</accession>
<dbReference type="InterPro" id="IPR019106">
    <property type="entry name" value="T4SS_TrbC"/>
</dbReference>
<proteinExistence type="predicted"/>
<keyword evidence="1" id="KW-0812">Transmembrane</keyword>
<evidence type="ECO:0000313" key="3">
    <source>
        <dbReference type="Proteomes" id="UP000824334"/>
    </source>
</evidence>
<dbReference type="Pfam" id="PF09673">
    <property type="entry name" value="TrbC_Ftype"/>
    <property type="match status" value="1"/>
</dbReference>
<evidence type="ECO:0000313" key="2">
    <source>
        <dbReference type="EMBL" id="QYC09666.1"/>
    </source>
</evidence>
<sequence>MLDSILPSFSGTLACWAGFIGVLAAAITFLCLGFRNQWVAFSMAGSLLAGGAVMWASTPAWAQDPGALGAAARELIDQAEARGRSAEEALQGWATQVQERGQEYRQEAETLAATNRQNLQRGMTMLKNDPFFGDAAEIASAQPEEEGALYIAVSLTMPKPALRQLALDANKAGAKVVIRGLVNGSFEQTLVAAKEIFDENSIGGVAIEPQVFRAFGVERVPTFIAAKAPVQPCDQGVDCDSVATPHDRLAGNISLAEALRLLAQGGDQAPDVARAALARLEG</sequence>
<evidence type="ECO:0000256" key="1">
    <source>
        <dbReference type="SAM" id="Phobius"/>
    </source>
</evidence>
<keyword evidence="1" id="KW-0472">Membrane</keyword>
<keyword evidence="1" id="KW-1133">Transmembrane helix</keyword>
<dbReference type="InterPro" id="IPR014113">
    <property type="entry name" value="T4SS_TrbC_subgr"/>
</dbReference>
<keyword evidence="3" id="KW-1185">Reference proteome</keyword>
<feature type="transmembrane region" description="Helical" evidence="1">
    <location>
        <begin position="6"/>
        <end position="31"/>
    </location>
</feature>
<organism evidence="2 3">
    <name type="scientific">Brevundimonas nasdae</name>
    <dbReference type="NCBI Taxonomy" id="172043"/>
    <lineage>
        <taxon>Bacteria</taxon>
        <taxon>Pseudomonadati</taxon>
        <taxon>Pseudomonadota</taxon>
        <taxon>Alphaproteobacteria</taxon>
        <taxon>Caulobacterales</taxon>
        <taxon>Caulobacteraceae</taxon>
        <taxon>Brevundimonas</taxon>
    </lineage>
</organism>
<dbReference type="RefSeq" id="WP_153923409.1">
    <property type="nucleotide sequence ID" value="NZ_CP080034.1"/>
</dbReference>
<reference evidence="2 3" key="1">
    <citation type="submission" date="2021-07" db="EMBL/GenBank/DDBJ databases">
        <title>Isolation and characterization of bacteria from a gold mining with a capacity of golden bioaccumulation.</title>
        <authorList>
            <person name="Yang X.J."/>
        </authorList>
    </citation>
    <scope>NUCLEOTIDE SEQUENCE [LARGE SCALE GENOMIC DNA]</scope>
    <source>
        <strain evidence="2 3">Au29</strain>
    </source>
</reference>
<feature type="transmembrane region" description="Helical" evidence="1">
    <location>
        <begin position="38"/>
        <end position="56"/>
    </location>
</feature>
<dbReference type="NCBIfam" id="TIGR02742">
    <property type="entry name" value="TrbC_Ftype"/>
    <property type="match status" value="1"/>
</dbReference>
<name>A0ABX8TER8_9CAUL</name>
<dbReference type="GeneID" id="94376378"/>
<dbReference type="Proteomes" id="UP000824334">
    <property type="component" value="Chromosome"/>
</dbReference>
<gene>
    <name evidence="2" type="primary">trbC</name>
    <name evidence="2" type="ORF">KWG56_13910</name>
</gene>